<dbReference type="AlphaFoldDB" id="A0A5R9IPP1"/>
<accession>A0A5R9IPP1</accession>
<dbReference type="GO" id="GO:0050313">
    <property type="term" value="F:sulfur dioxygenase activity"/>
    <property type="evidence" value="ECO:0007669"/>
    <property type="project" value="InterPro"/>
</dbReference>
<feature type="domain" description="Metallo-beta-lactamase" evidence="2">
    <location>
        <begin position="14"/>
        <end position="204"/>
    </location>
</feature>
<reference evidence="3 4" key="1">
    <citation type="submission" date="2019-05" db="EMBL/GenBank/DDBJ databases">
        <title>Genome sequences of Thalassotalea litorea 1K03283.</title>
        <authorList>
            <person name="Zhang D."/>
        </authorList>
    </citation>
    <scope>NUCLEOTIDE SEQUENCE [LARGE SCALE GENOMIC DNA]</scope>
    <source>
        <strain evidence="3 4">MCCC 1K03283</strain>
    </source>
</reference>
<evidence type="ECO:0000259" key="2">
    <source>
        <dbReference type="SMART" id="SM00849"/>
    </source>
</evidence>
<dbReference type="RefSeq" id="WP_138318093.1">
    <property type="nucleotide sequence ID" value="NZ_VCBC01000002.1"/>
</dbReference>
<keyword evidence="1" id="KW-0479">Metal-binding</keyword>
<evidence type="ECO:0000313" key="3">
    <source>
        <dbReference type="EMBL" id="TLU67490.1"/>
    </source>
</evidence>
<dbReference type="PANTHER" id="PTHR43084">
    <property type="entry name" value="PERSULFIDE DIOXYGENASE ETHE1"/>
    <property type="match status" value="1"/>
</dbReference>
<dbReference type="GO" id="GO:0006749">
    <property type="term" value="P:glutathione metabolic process"/>
    <property type="evidence" value="ECO:0007669"/>
    <property type="project" value="InterPro"/>
</dbReference>
<dbReference type="OrthoDB" id="9784009at2"/>
<dbReference type="GO" id="GO:0070813">
    <property type="term" value="P:hydrogen sulfide metabolic process"/>
    <property type="evidence" value="ECO:0007669"/>
    <property type="project" value="TreeGrafter"/>
</dbReference>
<dbReference type="InterPro" id="IPR051682">
    <property type="entry name" value="Mito_Persulfide_Diox"/>
</dbReference>
<dbReference type="Proteomes" id="UP000307790">
    <property type="component" value="Unassembled WGS sequence"/>
</dbReference>
<keyword evidence="3" id="KW-0378">Hydrolase</keyword>
<dbReference type="InterPro" id="IPR044528">
    <property type="entry name" value="POD-like_MBL-fold"/>
</dbReference>
<dbReference type="InterPro" id="IPR036866">
    <property type="entry name" value="RibonucZ/Hydroxyglut_hydro"/>
</dbReference>
<name>A0A5R9IPP1_9GAMM</name>
<dbReference type="PANTHER" id="PTHR43084:SF1">
    <property type="entry name" value="PERSULFIDE DIOXYGENASE ETHE1, MITOCHONDRIAL"/>
    <property type="match status" value="1"/>
</dbReference>
<dbReference type="Gene3D" id="3.60.15.10">
    <property type="entry name" value="Ribonuclease Z/Hydroxyacylglutathione hydrolase-like"/>
    <property type="match status" value="1"/>
</dbReference>
<dbReference type="Pfam" id="PF00753">
    <property type="entry name" value="Lactamase_B"/>
    <property type="match status" value="1"/>
</dbReference>
<dbReference type="SMART" id="SM00849">
    <property type="entry name" value="Lactamase_B"/>
    <property type="match status" value="1"/>
</dbReference>
<dbReference type="EMBL" id="VCBC01000002">
    <property type="protein sequence ID" value="TLU67490.1"/>
    <property type="molecule type" value="Genomic_DNA"/>
</dbReference>
<dbReference type="GO" id="GO:0046872">
    <property type="term" value="F:metal ion binding"/>
    <property type="evidence" value="ECO:0007669"/>
    <property type="project" value="UniProtKB-KW"/>
</dbReference>
<evidence type="ECO:0000256" key="1">
    <source>
        <dbReference type="ARBA" id="ARBA00022723"/>
    </source>
</evidence>
<sequence length="286" mass="31938">MNPDIKAFFHQASFTLTYVVSCPQTRECVIIDPALDFDPVACEISSKFSDELIQYISDNKLTLTYILETHAHADHISSASYLKSKLGGEIGISDNIKRTQSTFKVIFNMAKQLNEGTQHFDHLLQEGDSLSVGKLAINILETPGHTPDSITFVIGEHAFIGDTLFMPDSGSARCDFPGGDARLLYSSIQKLYALGDDTRLYMCHDYQPQGRALAYQCTVAEQKQQNIQVREGIAEHEYVKIREQRDATLTNPKLIFPSLQCNIQAGKLPMPEDNGQVYFKLPVKVA</sequence>
<dbReference type="GO" id="GO:0016787">
    <property type="term" value="F:hydrolase activity"/>
    <property type="evidence" value="ECO:0007669"/>
    <property type="project" value="UniProtKB-KW"/>
</dbReference>
<evidence type="ECO:0000313" key="4">
    <source>
        <dbReference type="Proteomes" id="UP000307790"/>
    </source>
</evidence>
<gene>
    <name evidence="3" type="ORF">FE810_00610</name>
</gene>
<dbReference type="CDD" id="cd07724">
    <property type="entry name" value="POD-like_MBL-fold"/>
    <property type="match status" value="1"/>
</dbReference>
<organism evidence="3 4">
    <name type="scientific">Thalassotalea litorea</name>
    <dbReference type="NCBI Taxonomy" id="2020715"/>
    <lineage>
        <taxon>Bacteria</taxon>
        <taxon>Pseudomonadati</taxon>
        <taxon>Pseudomonadota</taxon>
        <taxon>Gammaproteobacteria</taxon>
        <taxon>Alteromonadales</taxon>
        <taxon>Colwelliaceae</taxon>
        <taxon>Thalassotalea</taxon>
    </lineage>
</organism>
<protein>
    <submittedName>
        <fullName evidence="3">MBL fold metallo-hydrolase</fullName>
    </submittedName>
</protein>
<comment type="caution">
    <text evidence="3">The sequence shown here is derived from an EMBL/GenBank/DDBJ whole genome shotgun (WGS) entry which is preliminary data.</text>
</comment>
<dbReference type="SUPFAM" id="SSF56281">
    <property type="entry name" value="Metallo-hydrolase/oxidoreductase"/>
    <property type="match status" value="1"/>
</dbReference>
<keyword evidence="4" id="KW-1185">Reference proteome</keyword>
<dbReference type="InterPro" id="IPR001279">
    <property type="entry name" value="Metallo-B-lactamas"/>
</dbReference>
<proteinExistence type="predicted"/>